<name>A0A0E9WY53_ANGAN</name>
<reference evidence="1" key="1">
    <citation type="submission" date="2014-11" db="EMBL/GenBank/DDBJ databases">
        <authorList>
            <person name="Amaro Gonzalez C."/>
        </authorList>
    </citation>
    <scope>NUCLEOTIDE SEQUENCE</scope>
</reference>
<dbReference type="EMBL" id="GBXM01013170">
    <property type="protein sequence ID" value="JAH95407.1"/>
    <property type="molecule type" value="Transcribed_RNA"/>
</dbReference>
<accession>A0A0E9WY53</accession>
<protein>
    <submittedName>
        <fullName evidence="1">Uncharacterized protein</fullName>
    </submittedName>
</protein>
<proteinExistence type="predicted"/>
<dbReference type="AlphaFoldDB" id="A0A0E9WY53"/>
<sequence>METLFTPLYNLKLAMHQVEYLLERGLKVFAEIDTLTPIYLCRGYASPWNAASFKLRTFQNLLLHQFTCVLIKITDFANMPTHNDNTINACCS</sequence>
<organism evidence="1">
    <name type="scientific">Anguilla anguilla</name>
    <name type="common">European freshwater eel</name>
    <name type="synonym">Muraena anguilla</name>
    <dbReference type="NCBI Taxonomy" id="7936"/>
    <lineage>
        <taxon>Eukaryota</taxon>
        <taxon>Metazoa</taxon>
        <taxon>Chordata</taxon>
        <taxon>Craniata</taxon>
        <taxon>Vertebrata</taxon>
        <taxon>Euteleostomi</taxon>
        <taxon>Actinopterygii</taxon>
        <taxon>Neopterygii</taxon>
        <taxon>Teleostei</taxon>
        <taxon>Anguilliformes</taxon>
        <taxon>Anguillidae</taxon>
        <taxon>Anguilla</taxon>
    </lineage>
</organism>
<evidence type="ECO:0000313" key="1">
    <source>
        <dbReference type="EMBL" id="JAH95407.1"/>
    </source>
</evidence>
<reference evidence="1" key="2">
    <citation type="journal article" date="2015" name="Fish Shellfish Immunol.">
        <title>Early steps in the European eel (Anguilla anguilla)-Vibrio vulnificus interaction in the gills: Role of the RtxA13 toxin.</title>
        <authorList>
            <person name="Callol A."/>
            <person name="Pajuelo D."/>
            <person name="Ebbesson L."/>
            <person name="Teles M."/>
            <person name="MacKenzie S."/>
            <person name="Amaro C."/>
        </authorList>
    </citation>
    <scope>NUCLEOTIDE SEQUENCE</scope>
</reference>